<gene>
    <name evidence="3" type="ORF">T440DRAFT_396669</name>
</gene>
<feature type="chain" id="PRO_5025399420" description="Lytic polysaccharide monooxygenase" evidence="2">
    <location>
        <begin position="20"/>
        <end position="302"/>
    </location>
</feature>
<organism evidence="3 4">
    <name type="scientific">Plenodomus tracheiphilus IPT5</name>
    <dbReference type="NCBI Taxonomy" id="1408161"/>
    <lineage>
        <taxon>Eukaryota</taxon>
        <taxon>Fungi</taxon>
        <taxon>Dikarya</taxon>
        <taxon>Ascomycota</taxon>
        <taxon>Pezizomycotina</taxon>
        <taxon>Dothideomycetes</taxon>
        <taxon>Pleosporomycetidae</taxon>
        <taxon>Pleosporales</taxon>
        <taxon>Pleosporineae</taxon>
        <taxon>Leptosphaeriaceae</taxon>
        <taxon>Plenodomus</taxon>
    </lineage>
</organism>
<dbReference type="Proteomes" id="UP000799423">
    <property type="component" value="Unassembled WGS sequence"/>
</dbReference>
<dbReference type="Pfam" id="PF04681">
    <property type="entry name" value="Bys1"/>
    <property type="match status" value="1"/>
</dbReference>
<accession>A0A6A7B825</accession>
<evidence type="ECO:0000256" key="1">
    <source>
        <dbReference type="SAM" id="MobiDB-lite"/>
    </source>
</evidence>
<keyword evidence="4" id="KW-1185">Reference proteome</keyword>
<keyword evidence="2" id="KW-0732">Signal</keyword>
<dbReference type="InterPro" id="IPR037176">
    <property type="entry name" value="Osmotin/thaumatin-like_sf"/>
</dbReference>
<sequence length="302" mass="32291">MQLITFISAATAMVATASARSAVTLNQECDTEKPHARIVNRCDYPVHLWSVLKGDGCPGDGMVTLNKGETYSENYDKAKDATGVSIKISKTQQCKGNDIVQLEYFLNQAQGQESFWGNYLDVSYVDCLTDDCPTRNEGYYLVAGNQTGAATASAGNTWCPILSCHDAVSCAKCSYILPDDVQTKTCDVDSSMTFYMCGGDAPTEDHDSAPAASSAVSQKAQSSAPAPSSNNDGYKSAAPSSIDDGYKVKAAAVTPAPTPSSVPGYIPGTKTHVEVVYVTAYEYVNAKRHAHGHARRHQQFHA</sequence>
<dbReference type="SUPFAM" id="SSF49870">
    <property type="entry name" value="Osmotin, thaumatin-like protein"/>
    <property type="match status" value="1"/>
</dbReference>
<dbReference type="AlphaFoldDB" id="A0A6A7B825"/>
<evidence type="ECO:0000313" key="3">
    <source>
        <dbReference type="EMBL" id="KAF2850525.1"/>
    </source>
</evidence>
<feature type="compositionally biased region" description="Low complexity" evidence="1">
    <location>
        <begin position="209"/>
        <end position="229"/>
    </location>
</feature>
<evidence type="ECO:0000256" key="2">
    <source>
        <dbReference type="SAM" id="SignalP"/>
    </source>
</evidence>
<feature type="region of interest" description="Disordered" evidence="1">
    <location>
        <begin position="205"/>
        <end position="238"/>
    </location>
</feature>
<feature type="signal peptide" evidence="2">
    <location>
        <begin position="1"/>
        <end position="19"/>
    </location>
</feature>
<dbReference type="PANTHER" id="PTHR36195">
    <property type="entry name" value="DOMAIN PROTEIN, PUTATIVE (AFU_ORTHOLOGUE AFUA_5G01990)-RELATED-RELATED"/>
    <property type="match status" value="1"/>
</dbReference>
<reference evidence="3" key="1">
    <citation type="submission" date="2020-01" db="EMBL/GenBank/DDBJ databases">
        <authorList>
            <consortium name="DOE Joint Genome Institute"/>
            <person name="Haridas S."/>
            <person name="Albert R."/>
            <person name="Binder M."/>
            <person name="Bloem J."/>
            <person name="Labutti K."/>
            <person name="Salamov A."/>
            <person name="Andreopoulos B."/>
            <person name="Baker S.E."/>
            <person name="Barry K."/>
            <person name="Bills G."/>
            <person name="Bluhm B.H."/>
            <person name="Cannon C."/>
            <person name="Castanera R."/>
            <person name="Culley D.E."/>
            <person name="Daum C."/>
            <person name="Ezra D."/>
            <person name="Gonzalez J.B."/>
            <person name="Henrissat B."/>
            <person name="Kuo A."/>
            <person name="Liang C."/>
            <person name="Lipzen A."/>
            <person name="Lutzoni F."/>
            <person name="Magnuson J."/>
            <person name="Mondo S."/>
            <person name="Nolan M."/>
            <person name="Ohm R."/>
            <person name="Pangilinan J."/>
            <person name="Park H.-J."/>
            <person name="Ramirez L."/>
            <person name="Alfaro M."/>
            <person name="Sun H."/>
            <person name="Tritt A."/>
            <person name="Yoshinaga Y."/>
            <person name="Zwiers L.-H."/>
            <person name="Turgeon B.G."/>
            <person name="Goodwin S.B."/>
            <person name="Spatafora J.W."/>
            <person name="Crous P.W."/>
            <person name="Grigoriev I.V."/>
        </authorList>
    </citation>
    <scope>NUCLEOTIDE SEQUENCE</scope>
    <source>
        <strain evidence="3">IPT5</strain>
    </source>
</reference>
<evidence type="ECO:0000313" key="4">
    <source>
        <dbReference type="Proteomes" id="UP000799423"/>
    </source>
</evidence>
<evidence type="ECO:0008006" key="5">
    <source>
        <dbReference type="Google" id="ProtNLM"/>
    </source>
</evidence>
<dbReference type="InterPro" id="IPR006771">
    <property type="entry name" value="CetA-like"/>
</dbReference>
<proteinExistence type="predicted"/>
<dbReference type="OrthoDB" id="5144514at2759"/>
<protein>
    <recommendedName>
        <fullName evidence="5">Lytic polysaccharide monooxygenase</fullName>
    </recommendedName>
</protein>
<name>A0A6A7B825_9PLEO</name>
<dbReference type="EMBL" id="MU006306">
    <property type="protein sequence ID" value="KAF2850525.1"/>
    <property type="molecule type" value="Genomic_DNA"/>
</dbReference>